<name>A0ABW5IZ98_9FLAO</name>
<gene>
    <name evidence="1" type="ORF">ACFSTG_11525</name>
</gene>
<dbReference type="RefSeq" id="WP_380752817.1">
    <property type="nucleotide sequence ID" value="NZ_JBHULT010000010.1"/>
</dbReference>
<accession>A0ABW5IZ98</accession>
<evidence type="ECO:0008006" key="3">
    <source>
        <dbReference type="Google" id="ProtNLM"/>
    </source>
</evidence>
<comment type="caution">
    <text evidence="1">The sequence shown here is derived from an EMBL/GenBank/DDBJ whole genome shotgun (WGS) entry which is preliminary data.</text>
</comment>
<reference evidence="2" key="1">
    <citation type="journal article" date="2019" name="Int. J. Syst. Evol. Microbiol.">
        <title>The Global Catalogue of Microorganisms (GCM) 10K type strain sequencing project: providing services to taxonomists for standard genome sequencing and annotation.</title>
        <authorList>
            <consortium name="The Broad Institute Genomics Platform"/>
            <consortium name="The Broad Institute Genome Sequencing Center for Infectious Disease"/>
            <person name="Wu L."/>
            <person name="Ma J."/>
        </authorList>
    </citation>
    <scope>NUCLEOTIDE SEQUENCE [LARGE SCALE GENOMIC DNA]</scope>
    <source>
        <strain evidence="2">KCTC 42585</strain>
    </source>
</reference>
<dbReference type="SUPFAM" id="SSF52266">
    <property type="entry name" value="SGNH hydrolase"/>
    <property type="match status" value="1"/>
</dbReference>
<organism evidence="1 2">
    <name type="scientific">Salinimicrobium flavum</name>
    <dbReference type="NCBI Taxonomy" id="1737065"/>
    <lineage>
        <taxon>Bacteria</taxon>
        <taxon>Pseudomonadati</taxon>
        <taxon>Bacteroidota</taxon>
        <taxon>Flavobacteriia</taxon>
        <taxon>Flavobacteriales</taxon>
        <taxon>Flavobacteriaceae</taxon>
        <taxon>Salinimicrobium</taxon>
    </lineage>
</organism>
<dbReference type="Proteomes" id="UP001597468">
    <property type="component" value="Unassembled WGS sequence"/>
</dbReference>
<keyword evidence="2" id="KW-1185">Reference proteome</keyword>
<evidence type="ECO:0000313" key="1">
    <source>
        <dbReference type="EMBL" id="MFD2518529.1"/>
    </source>
</evidence>
<evidence type="ECO:0000313" key="2">
    <source>
        <dbReference type="Proteomes" id="UP001597468"/>
    </source>
</evidence>
<dbReference type="EMBL" id="JBHULT010000010">
    <property type="protein sequence ID" value="MFD2518529.1"/>
    <property type="molecule type" value="Genomic_DNA"/>
</dbReference>
<protein>
    <recommendedName>
        <fullName evidence="3">SGNH/GDSL hydrolase family protein</fullName>
    </recommendedName>
</protein>
<proteinExistence type="predicted"/>
<sequence length="251" mass="29802">MDVLFIGSSHAYNSFDPGIFENYGLKSYNWGTNQQTHIQTEMVLREYLKIFSPKLVVYEVFPEMFALEGRESMTDFLNSGEPFQLGLKEIFEYDNSIIFFNTYLIKYSRELIGLRPKPKRKVEIKDYYKGYVSKEGENKYYKDSIDIKWIPRQQQIEAFERNIAFLKRNNINYVLVISPFPFQYNNSQDYINYLNSRGELLDYNKILEFDAEKEFSDYHHINIKGAKKINTHLAPVLRKKIDELPIDELAK</sequence>